<feature type="domain" description="HTH OST-type" evidence="7">
    <location>
        <begin position="540"/>
        <end position="614"/>
    </location>
</feature>
<dbReference type="InterPro" id="IPR002999">
    <property type="entry name" value="Tudor"/>
</dbReference>
<proteinExistence type="predicted"/>
<dbReference type="GO" id="GO:0030154">
    <property type="term" value="P:cell differentiation"/>
    <property type="evidence" value="ECO:0007669"/>
    <property type="project" value="UniProtKB-ARBA"/>
</dbReference>
<gene>
    <name evidence="8" type="ORF">LARSCL_LOCUS20326</name>
</gene>
<dbReference type="EMBL" id="CAXIEN010000427">
    <property type="protein sequence ID" value="CAL1297488.1"/>
    <property type="molecule type" value="Genomic_DNA"/>
</dbReference>
<feature type="compositionally biased region" description="Polar residues" evidence="5">
    <location>
        <begin position="265"/>
        <end position="280"/>
    </location>
</feature>
<feature type="domain" description="HTH OST-type" evidence="7">
    <location>
        <begin position="184"/>
        <end position="256"/>
    </location>
</feature>
<keyword evidence="4" id="KW-0744">Spermatogenesis</keyword>
<keyword evidence="4" id="KW-0221">Differentiation</keyword>
<dbReference type="Gene3D" id="2.40.50.90">
    <property type="match status" value="1"/>
</dbReference>
<dbReference type="Pfam" id="PF00567">
    <property type="entry name" value="TUDOR"/>
    <property type="match status" value="1"/>
</dbReference>
<dbReference type="Gene3D" id="3.30.420.610">
    <property type="entry name" value="LOTUS domain-like"/>
    <property type="match status" value="4"/>
</dbReference>
<feature type="domain" description="HTH OST-type" evidence="7">
    <location>
        <begin position="449"/>
        <end position="524"/>
    </location>
</feature>
<feature type="compositionally biased region" description="Polar residues" evidence="5">
    <location>
        <begin position="288"/>
        <end position="301"/>
    </location>
</feature>
<dbReference type="PANTHER" id="PTHR22948">
    <property type="entry name" value="TUDOR DOMAIN CONTAINING PROTEIN"/>
    <property type="match status" value="1"/>
</dbReference>
<reference evidence="8 9" key="1">
    <citation type="submission" date="2024-04" db="EMBL/GenBank/DDBJ databases">
        <authorList>
            <person name="Rising A."/>
            <person name="Reimegard J."/>
            <person name="Sonavane S."/>
            <person name="Akerstrom W."/>
            <person name="Nylinder S."/>
            <person name="Hedman E."/>
            <person name="Kallberg Y."/>
        </authorList>
    </citation>
    <scope>NUCLEOTIDE SEQUENCE [LARGE SCALE GENOMIC DNA]</scope>
</reference>
<evidence type="ECO:0000259" key="7">
    <source>
        <dbReference type="PROSITE" id="PS51644"/>
    </source>
</evidence>
<comment type="caution">
    <text evidence="8">The sequence shown here is derived from an EMBL/GenBank/DDBJ whole genome shotgun (WGS) entry which is preliminary data.</text>
</comment>
<dbReference type="AlphaFoldDB" id="A0AAV2BML6"/>
<feature type="compositionally biased region" description="Low complexity" evidence="5">
    <location>
        <begin position="114"/>
        <end position="130"/>
    </location>
</feature>
<feature type="region of interest" description="Disordered" evidence="5">
    <location>
        <begin position="86"/>
        <end position="170"/>
    </location>
</feature>
<dbReference type="PANTHER" id="PTHR22948:SF76">
    <property type="entry name" value="FI20010P1-RELATED"/>
    <property type="match status" value="1"/>
</dbReference>
<dbReference type="SMART" id="SM00333">
    <property type="entry name" value="TUDOR"/>
    <property type="match status" value="1"/>
</dbReference>
<dbReference type="InterPro" id="IPR025605">
    <property type="entry name" value="OST-HTH/LOTUS_dom"/>
</dbReference>
<keyword evidence="9" id="KW-1185">Reference proteome</keyword>
<feature type="domain" description="HTH OST-type" evidence="7">
    <location>
        <begin position="6"/>
        <end position="79"/>
    </location>
</feature>
<evidence type="ECO:0000256" key="5">
    <source>
        <dbReference type="SAM" id="MobiDB-lite"/>
    </source>
</evidence>
<dbReference type="Pfam" id="PF12872">
    <property type="entry name" value="OST-HTH"/>
    <property type="match status" value="4"/>
</dbReference>
<evidence type="ECO:0000259" key="6">
    <source>
        <dbReference type="PROSITE" id="PS50304"/>
    </source>
</evidence>
<protein>
    <recommendedName>
        <fullName evidence="10">Tudor domain-containing protein 5</fullName>
    </recommendedName>
</protein>
<keyword evidence="3" id="KW-0677">Repeat</keyword>
<evidence type="ECO:0000256" key="4">
    <source>
        <dbReference type="ARBA" id="ARBA00022871"/>
    </source>
</evidence>
<evidence type="ECO:0000256" key="2">
    <source>
        <dbReference type="ARBA" id="ARBA00022490"/>
    </source>
</evidence>
<dbReference type="InterPro" id="IPR035437">
    <property type="entry name" value="SNase_OB-fold_sf"/>
</dbReference>
<feature type="domain" description="Tudor" evidence="6">
    <location>
        <begin position="706"/>
        <end position="765"/>
    </location>
</feature>
<organism evidence="8 9">
    <name type="scientific">Larinioides sclopetarius</name>
    <dbReference type="NCBI Taxonomy" id="280406"/>
    <lineage>
        <taxon>Eukaryota</taxon>
        <taxon>Metazoa</taxon>
        <taxon>Ecdysozoa</taxon>
        <taxon>Arthropoda</taxon>
        <taxon>Chelicerata</taxon>
        <taxon>Arachnida</taxon>
        <taxon>Araneae</taxon>
        <taxon>Araneomorphae</taxon>
        <taxon>Entelegynae</taxon>
        <taxon>Araneoidea</taxon>
        <taxon>Araneidae</taxon>
        <taxon>Larinioides</taxon>
    </lineage>
</organism>
<feature type="compositionally biased region" description="Polar residues" evidence="5">
    <location>
        <begin position="135"/>
        <end position="167"/>
    </location>
</feature>
<dbReference type="Proteomes" id="UP001497382">
    <property type="component" value="Unassembled WGS sequence"/>
</dbReference>
<dbReference type="InterPro" id="IPR041966">
    <property type="entry name" value="LOTUS-like"/>
</dbReference>
<dbReference type="InterPro" id="IPR050621">
    <property type="entry name" value="Tudor_domain_containing"/>
</dbReference>
<accession>A0AAV2BML6</accession>
<dbReference type="CDD" id="cd08824">
    <property type="entry name" value="LOTUS"/>
    <property type="match status" value="2"/>
</dbReference>
<dbReference type="CDD" id="cd09972">
    <property type="entry name" value="LOTUS_TDRD_OSKAR"/>
    <property type="match status" value="1"/>
</dbReference>
<sequence>MDESDGYEIAKMEIRGLLISNKEGCSLSEFKKQYRSMLGRAIPFAQFGFKNEIELLCAMSDAVRIASNGRGDYYLYGIADEKSKHIQKMVSKQKPSKKKPVGRLNPMQRYHPVPSSAPRRSSALPSSSAPKWSNELASSTSKRSNELTSSTSKRSYEVPSSSASNRSYEVPPRFQTNAKVKKELSPFVINEIVDLVYDYPNGLSLRDVLEGYRQLYGKELPFKEYGFFTLQECLEQIPSLILKPKDNDTLVFYSFNAENPYSESLKASNKVSGDNSSATHNEIPKISKVSSPTVQNSEGSGLSETAALKGLNFELPSYDPFSVSDCLPDINGPNSELPSYDPFSVLDYQSDINRPNGELPSYNPFSVLDYQSGFSFTSGINRPNSELSSYGPLSVSDYPSDLSTDLCPDGLSRIPSPHINTTNSEYNSSFPSEIHDATDIRERHQDSSVSENIRKNLIRVVENCPHGIWAREFPTLYKEITKTEFDLHSLGFQDLASFIDSVPDVLTRRSLPNSKKDYLIYPARTTNEMDREDPKSAAFAIEIIIVNTRKILQASEEGVTLKEFLYVYSLNCSEPLYYVNLGFDSLENLLAAIANRVPLKFETKEGVKWVHFVPSEEKSLLPPSVNLDSLPSGFVSPFQQFTQQTLHPEMDLNQFFPVYVSSVITPGHIYIQLKGEDTSEALIKKYQDLEQFYSSQSKSYMMKDDHIAAGSVGVALWPVDMHWYRIRIMSVASPDKVRVFYVDYGTIETIPKTLLRYIRKEFFNLPTQAIKASLAYVKPSLGGNTWNPKAKLRILELCTDIIVMTKIHDIEQDGLLSVVLCDTNGEEDVFINDILLDEGLACSSSDADGQPEFRTPLEPARCVPEITAPTLPAPNLPPANMTDPTQIFGLLLQAYSSLAANNGSPAATPNIPLDPAVITAALAQAAQNFAPSPSTSGVNFSNSFQAPSAYVPSPIPCPKPPSDDNRQFPATSCDFYGETASCSSNTPPSEDSNEVFGADDDAYFEEFYQKLSIITKRYVKRITTNDGYMFHILIHDSKPFVSCGDICNLIWSNKDSDYLLQRLQNQESILTNTLLWENQNEEMFQQLRRFHVKGFKELNDQTSILVYPLKTLVQILNVFGHPSAELRRRILSEFSSFNPKHPMWMELSEVEIPEGEEEFAGKTDDDKLNRLCLYDLQAMRQGIRIRRQNLELQRSKNPNDVTGEEEKLRQLYNKVIDRIKKIEQICGNFADA</sequence>
<evidence type="ECO:0000313" key="8">
    <source>
        <dbReference type="EMBL" id="CAL1297488.1"/>
    </source>
</evidence>
<comment type="subcellular location">
    <subcellularLocation>
        <location evidence="1">Cytoplasm</location>
    </subcellularLocation>
</comment>
<dbReference type="GO" id="GO:0007283">
    <property type="term" value="P:spermatogenesis"/>
    <property type="evidence" value="ECO:0007669"/>
    <property type="project" value="UniProtKB-KW"/>
</dbReference>
<name>A0AAV2BML6_9ARAC</name>
<evidence type="ECO:0000256" key="1">
    <source>
        <dbReference type="ARBA" id="ARBA00004496"/>
    </source>
</evidence>
<evidence type="ECO:0000256" key="3">
    <source>
        <dbReference type="ARBA" id="ARBA00022737"/>
    </source>
</evidence>
<evidence type="ECO:0000313" key="9">
    <source>
        <dbReference type="Proteomes" id="UP001497382"/>
    </source>
</evidence>
<feature type="region of interest" description="Disordered" evidence="5">
    <location>
        <begin position="265"/>
        <end position="301"/>
    </location>
</feature>
<keyword evidence="2" id="KW-0963">Cytoplasm</keyword>
<dbReference type="PROSITE" id="PS51644">
    <property type="entry name" value="HTH_OST"/>
    <property type="match status" value="4"/>
</dbReference>
<dbReference type="Gene3D" id="2.30.30.140">
    <property type="match status" value="1"/>
</dbReference>
<evidence type="ECO:0008006" key="10">
    <source>
        <dbReference type="Google" id="ProtNLM"/>
    </source>
</evidence>
<dbReference type="GO" id="GO:0005737">
    <property type="term" value="C:cytoplasm"/>
    <property type="evidence" value="ECO:0007669"/>
    <property type="project" value="UniProtKB-SubCell"/>
</dbReference>
<dbReference type="PROSITE" id="PS50304">
    <property type="entry name" value="TUDOR"/>
    <property type="match status" value="1"/>
</dbReference>
<dbReference type="SUPFAM" id="SSF63748">
    <property type="entry name" value="Tudor/PWWP/MBT"/>
    <property type="match status" value="1"/>
</dbReference>